<evidence type="ECO:0000256" key="4">
    <source>
        <dbReference type="ARBA" id="ARBA00022989"/>
    </source>
</evidence>
<sequence length="550" mass="61175">ICLFTTSPFKMAVHDEVAFSGGSQTPSESKGELEVGMIEHKSAAPTAGNHDGAPFDTGATKRLIRKIDWTLIPFLALLYLLSFLDRTNIGNARLAGLEKSLGMDPKGLDYNIALSVFFPWYVAAEIPSNLAMKRFRPSVWIPAIMVAWAVCCTLMGLVHNYAGLLACRMALGIAEGGLFPGITYYITLWYRRHECGLRMAIFFSAATAAGAFGGLLARGIVELDGRANLGGWAWIFIIEGIITFIVAIAAFFIMNDYPDTAKFLTATEKKEVMHRLEEDRSSLADEFNLKYFWDAVKDWKIWVHMFITIGIYTPLYSFSLFLPTIISSLGFTNDKTAQLMTVPPYIAACICCIGGGYLADRHGQRGIYMIFFNCVAIFGFILQIASSNNALKYAGTFFAAMGIYPNVPQGVAWNGNNIGGSTKRGVGIGKFYRLYPAGPFRTARNWGTHYSTKLTWFSPPAMHVGFGNLGGVIAGFLYRAKDKPMYYPGHGTLIATETMSLVLCIFMTLYLRRENARRDREHKAPSEYTTEERLLEREKGDSASYFRYTI</sequence>
<feature type="transmembrane region" description="Helical" evidence="6">
    <location>
        <begin position="67"/>
        <end position="84"/>
    </location>
</feature>
<gene>
    <name evidence="8" type="ORF">PG993_007221</name>
</gene>
<evidence type="ECO:0000313" key="8">
    <source>
        <dbReference type="EMBL" id="KAK8038810.1"/>
    </source>
</evidence>
<feature type="non-terminal residue" evidence="8">
    <location>
        <position position="1"/>
    </location>
</feature>
<dbReference type="Pfam" id="PF07690">
    <property type="entry name" value="MFS_1"/>
    <property type="match status" value="1"/>
</dbReference>
<feature type="transmembrane region" description="Helical" evidence="6">
    <location>
        <begin position="139"/>
        <end position="158"/>
    </location>
</feature>
<organism evidence="8 9">
    <name type="scientific">Apiospora rasikravindrae</name>
    <dbReference type="NCBI Taxonomy" id="990691"/>
    <lineage>
        <taxon>Eukaryota</taxon>
        <taxon>Fungi</taxon>
        <taxon>Dikarya</taxon>
        <taxon>Ascomycota</taxon>
        <taxon>Pezizomycotina</taxon>
        <taxon>Sordariomycetes</taxon>
        <taxon>Xylariomycetidae</taxon>
        <taxon>Amphisphaeriales</taxon>
        <taxon>Apiosporaceae</taxon>
        <taxon>Apiospora</taxon>
    </lineage>
</organism>
<evidence type="ECO:0000256" key="3">
    <source>
        <dbReference type="ARBA" id="ARBA00022692"/>
    </source>
</evidence>
<feature type="transmembrane region" description="Helical" evidence="6">
    <location>
        <begin position="200"/>
        <end position="220"/>
    </location>
</feature>
<evidence type="ECO:0000256" key="5">
    <source>
        <dbReference type="ARBA" id="ARBA00023136"/>
    </source>
</evidence>
<evidence type="ECO:0000313" key="9">
    <source>
        <dbReference type="Proteomes" id="UP001444661"/>
    </source>
</evidence>
<feature type="transmembrane region" description="Helical" evidence="6">
    <location>
        <begin position="170"/>
        <end position="188"/>
    </location>
</feature>
<feature type="transmembrane region" description="Helical" evidence="6">
    <location>
        <begin position="232"/>
        <end position="254"/>
    </location>
</feature>
<keyword evidence="5 6" id="KW-0472">Membrane</keyword>
<dbReference type="EMBL" id="JAQQWK010000006">
    <property type="protein sequence ID" value="KAK8038810.1"/>
    <property type="molecule type" value="Genomic_DNA"/>
</dbReference>
<comment type="subcellular location">
    <subcellularLocation>
        <location evidence="1">Membrane</location>
        <topology evidence="1">Multi-pass membrane protein</topology>
    </subcellularLocation>
</comment>
<keyword evidence="4 6" id="KW-1133">Transmembrane helix</keyword>
<feature type="transmembrane region" description="Helical" evidence="6">
    <location>
        <begin position="461"/>
        <end position="480"/>
    </location>
</feature>
<dbReference type="InterPro" id="IPR011701">
    <property type="entry name" value="MFS"/>
</dbReference>
<proteinExistence type="predicted"/>
<protein>
    <submittedName>
        <fullName evidence="8">Major facilitator superfamily transporter</fullName>
    </submittedName>
</protein>
<dbReference type="Gene3D" id="1.20.1250.20">
    <property type="entry name" value="MFS general substrate transporter like domains"/>
    <property type="match status" value="2"/>
</dbReference>
<dbReference type="SUPFAM" id="SSF103473">
    <property type="entry name" value="MFS general substrate transporter"/>
    <property type="match status" value="1"/>
</dbReference>
<keyword evidence="2" id="KW-0813">Transport</keyword>
<feature type="transmembrane region" description="Helical" evidence="6">
    <location>
        <begin position="492"/>
        <end position="511"/>
    </location>
</feature>
<evidence type="ECO:0000256" key="1">
    <source>
        <dbReference type="ARBA" id="ARBA00004141"/>
    </source>
</evidence>
<feature type="transmembrane region" description="Helical" evidence="6">
    <location>
        <begin position="366"/>
        <end position="385"/>
    </location>
</feature>
<keyword evidence="3 6" id="KW-0812">Transmembrane</keyword>
<dbReference type="InterPro" id="IPR020846">
    <property type="entry name" value="MFS_dom"/>
</dbReference>
<name>A0ABR1SYP3_9PEZI</name>
<feature type="domain" description="Major facilitator superfamily (MFS) profile" evidence="7">
    <location>
        <begin position="71"/>
        <end position="550"/>
    </location>
</feature>
<dbReference type="InterPro" id="IPR036259">
    <property type="entry name" value="MFS_trans_sf"/>
</dbReference>
<feature type="transmembrane region" description="Helical" evidence="6">
    <location>
        <begin position="301"/>
        <end position="322"/>
    </location>
</feature>
<dbReference type="Proteomes" id="UP001444661">
    <property type="component" value="Unassembled WGS sequence"/>
</dbReference>
<reference evidence="8 9" key="1">
    <citation type="submission" date="2023-01" db="EMBL/GenBank/DDBJ databases">
        <title>Analysis of 21 Apiospora genomes using comparative genomics revels a genus with tremendous synthesis potential of carbohydrate active enzymes and secondary metabolites.</title>
        <authorList>
            <person name="Sorensen T."/>
        </authorList>
    </citation>
    <scope>NUCLEOTIDE SEQUENCE [LARGE SCALE GENOMIC DNA]</scope>
    <source>
        <strain evidence="8 9">CBS 33761</strain>
    </source>
</reference>
<dbReference type="PROSITE" id="PS50850">
    <property type="entry name" value="MFS"/>
    <property type="match status" value="1"/>
</dbReference>
<comment type="caution">
    <text evidence="8">The sequence shown here is derived from an EMBL/GenBank/DDBJ whole genome shotgun (WGS) entry which is preliminary data.</text>
</comment>
<accession>A0ABR1SYP3</accession>
<evidence type="ECO:0000259" key="7">
    <source>
        <dbReference type="PROSITE" id="PS50850"/>
    </source>
</evidence>
<dbReference type="PANTHER" id="PTHR43791">
    <property type="entry name" value="PERMEASE-RELATED"/>
    <property type="match status" value="1"/>
</dbReference>
<evidence type="ECO:0000256" key="2">
    <source>
        <dbReference type="ARBA" id="ARBA00022448"/>
    </source>
</evidence>
<dbReference type="PANTHER" id="PTHR43791:SF57">
    <property type="entry name" value="MAJOR FACILITATOR SUPERFAMILY (MFS) PROFILE DOMAIN-CONTAINING PROTEIN"/>
    <property type="match status" value="1"/>
</dbReference>
<feature type="transmembrane region" description="Helical" evidence="6">
    <location>
        <begin position="342"/>
        <end position="359"/>
    </location>
</feature>
<evidence type="ECO:0000256" key="6">
    <source>
        <dbReference type="SAM" id="Phobius"/>
    </source>
</evidence>
<keyword evidence="9" id="KW-1185">Reference proteome</keyword>